<dbReference type="InterPro" id="IPR045247">
    <property type="entry name" value="Oye-like"/>
</dbReference>
<dbReference type="FunFam" id="3.20.20.70:FF:000138">
    <property type="entry name" value="NADPH dehydrogenase 1"/>
    <property type="match status" value="1"/>
</dbReference>
<dbReference type="AlphaFoldDB" id="A0A6A4H6A0"/>
<sequence>MATTTSENRTSLALFQPAQVGNMLLQHRVVMAPLTRFRATAEHVPLPIVSEHYAQRGSVPGTLLVTEATLIEHEAGGYAHVPGIWSDEQIASWKEVTSAVHAKGSFIFLQIWALGRVAVPGKPDMEPNYPYDFVSASDIPMDPSSTEKPRPLTISEIQKYIGWYSIAAKNAVERAGFDGVEIHAANGYLLDQFLQDVSNVREDSYGGSVENRARFVLEVVDAVVKAVGPSKTAIRISPWNTFQGMKMKDPRPTFKYLVQEIKKAHPTLSYIHFVEPRADGFDILDDVPDHENNDFIREVWTQEGTARWSITAGGYVRESAISAAEKNKGELVAFGRLFIGNPDLPYRLEHDISLNKPDRTTYYDPNSTAPEGYTDYPFALKQ</sequence>
<dbReference type="Proteomes" id="UP000799118">
    <property type="component" value="Unassembled WGS sequence"/>
</dbReference>
<evidence type="ECO:0000259" key="1">
    <source>
        <dbReference type="Pfam" id="PF00724"/>
    </source>
</evidence>
<dbReference type="InterPro" id="IPR013785">
    <property type="entry name" value="Aldolase_TIM"/>
</dbReference>
<dbReference type="GO" id="GO:0003959">
    <property type="term" value="F:NADPH dehydrogenase activity"/>
    <property type="evidence" value="ECO:0007669"/>
    <property type="project" value="TreeGrafter"/>
</dbReference>
<reference evidence="2" key="1">
    <citation type="journal article" date="2019" name="Environ. Microbiol.">
        <title>Fungal ecological strategies reflected in gene transcription - a case study of two litter decomposers.</title>
        <authorList>
            <person name="Barbi F."/>
            <person name="Kohler A."/>
            <person name="Barry K."/>
            <person name="Baskaran P."/>
            <person name="Daum C."/>
            <person name="Fauchery L."/>
            <person name="Ihrmark K."/>
            <person name="Kuo A."/>
            <person name="LaButti K."/>
            <person name="Lipzen A."/>
            <person name="Morin E."/>
            <person name="Grigoriev I.V."/>
            <person name="Henrissat B."/>
            <person name="Lindahl B."/>
            <person name="Martin F."/>
        </authorList>
    </citation>
    <scope>NUCLEOTIDE SEQUENCE</scope>
    <source>
        <strain evidence="2">JB14</strain>
    </source>
</reference>
<protein>
    <submittedName>
        <fullName evidence="2">NADH:flavin oxidoreductase/NADH oxidase</fullName>
    </submittedName>
</protein>
<feature type="domain" description="NADH:flavin oxidoreductase/NADH oxidase N-terminal" evidence="1">
    <location>
        <begin position="14"/>
        <end position="355"/>
    </location>
</feature>
<name>A0A6A4H6A0_9AGAR</name>
<accession>A0A6A4H6A0</accession>
<dbReference type="OrthoDB" id="276546at2759"/>
<dbReference type="InterPro" id="IPR001155">
    <property type="entry name" value="OxRdtase_FMN_N"/>
</dbReference>
<proteinExistence type="predicted"/>
<dbReference type="SUPFAM" id="SSF51395">
    <property type="entry name" value="FMN-linked oxidoreductases"/>
    <property type="match status" value="1"/>
</dbReference>
<gene>
    <name evidence="2" type="ORF">BT96DRAFT_829527</name>
</gene>
<dbReference type="Gene3D" id="3.20.20.70">
    <property type="entry name" value="Aldolase class I"/>
    <property type="match status" value="1"/>
</dbReference>
<organism evidence="2 3">
    <name type="scientific">Gymnopus androsaceus JB14</name>
    <dbReference type="NCBI Taxonomy" id="1447944"/>
    <lineage>
        <taxon>Eukaryota</taxon>
        <taxon>Fungi</taxon>
        <taxon>Dikarya</taxon>
        <taxon>Basidiomycota</taxon>
        <taxon>Agaricomycotina</taxon>
        <taxon>Agaricomycetes</taxon>
        <taxon>Agaricomycetidae</taxon>
        <taxon>Agaricales</taxon>
        <taxon>Marasmiineae</taxon>
        <taxon>Omphalotaceae</taxon>
        <taxon>Gymnopus</taxon>
    </lineage>
</organism>
<keyword evidence="3" id="KW-1185">Reference proteome</keyword>
<dbReference type="GO" id="GO:0010181">
    <property type="term" value="F:FMN binding"/>
    <property type="evidence" value="ECO:0007669"/>
    <property type="project" value="InterPro"/>
</dbReference>
<dbReference type="PANTHER" id="PTHR22893:SF91">
    <property type="entry name" value="NADPH DEHYDROGENASE 2-RELATED"/>
    <property type="match status" value="1"/>
</dbReference>
<dbReference type="Pfam" id="PF00724">
    <property type="entry name" value="Oxidored_FMN"/>
    <property type="match status" value="1"/>
</dbReference>
<dbReference type="EMBL" id="ML769577">
    <property type="protein sequence ID" value="KAE9393240.1"/>
    <property type="molecule type" value="Genomic_DNA"/>
</dbReference>
<dbReference type="PANTHER" id="PTHR22893">
    <property type="entry name" value="NADH OXIDOREDUCTASE-RELATED"/>
    <property type="match status" value="1"/>
</dbReference>
<evidence type="ECO:0000313" key="3">
    <source>
        <dbReference type="Proteomes" id="UP000799118"/>
    </source>
</evidence>
<dbReference type="CDD" id="cd02933">
    <property type="entry name" value="OYE_like_FMN"/>
    <property type="match status" value="1"/>
</dbReference>
<evidence type="ECO:0000313" key="2">
    <source>
        <dbReference type="EMBL" id="KAE9393240.1"/>
    </source>
</evidence>